<dbReference type="EMBL" id="CP017962">
    <property type="protein sequence ID" value="APC48209.1"/>
    <property type="molecule type" value="Genomic_DNA"/>
</dbReference>
<organism evidence="1 3">
    <name type="scientific">Virgibacillus halodenitrificans</name>
    <name type="common">Bacillus halodenitrificans</name>
    <dbReference type="NCBI Taxonomy" id="1482"/>
    <lineage>
        <taxon>Bacteria</taxon>
        <taxon>Bacillati</taxon>
        <taxon>Bacillota</taxon>
        <taxon>Bacilli</taxon>
        <taxon>Bacillales</taxon>
        <taxon>Bacillaceae</taxon>
        <taxon>Virgibacillus</taxon>
    </lineage>
</organism>
<accession>A0AAC9J238</accession>
<gene>
    <name evidence="1" type="ORF">BME96_08480</name>
    <name evidence="2" type="ORF">IC602_09555</name>
</gene>
<reference evidence="1 3" key="1">
    <citation type="submission" date="2016-11" db="EMBL/GenBank/DDBJ databases">
        <title>Complete genome sequencing of Virgibacillus halodenitrificans PDB-F2.</title>
        <authorList>
            <person name="Sun Z."/>
            <person name="Zhou Y."/>
            <person name="Li H."/>
        </authorList>
    </citation>
    <scope>NUCLEOTIDE SEQUENCE [LARGE SCALE GENOMIC DNA]</scope>
    <source>
        <strain evidence="1 3">PDB-F2</strain>
    </source>
</reference>
<dbReference type="GeneID" id="71514428"/>
<dbReference type="Proteomes" id="UP000182945">
    <property type="component" value="Chromosome"/>
</dbReference>
<evidence type="ECO:0000313" key="1">
    <source>
        <dbReference type="EMBL" id="APC48209.1"/>
    </source>
</evidence>
<dbReference type="Pfam" id="PF12438">
    <property type="entry name" value="DUF3679"/>
    <property type="match status" value="1"/>
</dbReference>
<dbReference type="AlphaFoldDB" id="A0AAC9J238"/>
<dbReference type="Proteomes" id="UP000621631">
    <property type="component" value="Unassembled WGS sequence"/>
</dbReference>
<evidence type="ECO:0000313" key="2">
    <source>
        <dbReference type="EMBL" id="MBD1222852.1"/>
    </source>
</evidence>
<dbReference type="EMBL" id="JACWEZ010000004">
    <property type="protein sequence ID" value="MBD1222852.1"/>
    <property type="molecule type" value="Genomic_DNA"/>
</dbReference>
<evidence type="ECO:0000313" key="4">
    <source>
        <dbReference type="Proteomes" id="UP000621631"/>
    </source>
</evidence>
<protein>
    <recommendedName>
        <fullName evidence="5">DUF3679 domain-containing protein</fullName>
    </recommendedName>
</protein>
<dbReference type="InterPro" id="IPR020534">
    <property type="entry name" value="Uncharacterised_YqxA"/>
</dbReference>
<dbReference type="KEGG" id="vhl:BME96_08480"/>
<evidence type="ECO:0008006" key="5">
    <source>
        <dbReference type="Google" id="ProtNLM"/>
    </source>
</evidence>
<sequence>MVRSIIVLLLFAIFFLTGTLYGMDHAQPMEGEGEREIQTNAVETKKTKKEHEANTQEVIYQNPKAVSTEQVDVAEPVSFVQKAAAFLEAVVKGFYEVLVQLLYQVSKLFF</sequence>
<reference evidence="2 4" key="2">
    <citation type="submission" date="2020-09" db="EMBL/GenBank/DDBJ databases">
        <title>Draft Genome Sequences of Oil-Oxidizing Bacteria Halomonas titanicae, Marinobacter lutaoensis, and Virgibacillus halodenitrificans Isolated from Highly Saline Environments.</title>
        <authorList>
            <person name="Grouzdev D.S."/>
            <person name="Sokolova D.S."/>
            <person name="Semenova E.M."/>
            <person name="Borzenkov I.A."/>
            <person name="Bidzhieva S.K."/>
            <person name="Poltaraus A.B."/>
            <person name="Nazina T.N."/>
        </authorList>
    </citation>
    <scope>NUCLEOTIDE SEQUENCE [LARGE SCALE GENOMIC DNA]</scope>
    <source>
        <strain evidence="2 4">VKM B-3472D</strain>
    </source>
</reference>
<evidence type="ECO:0000313" key="3">
    <source>
        <dbReference type="Proteomes" id="UP000182945"/>
    </source>
</evidence>
<keyword evidence="4" id="KW-1185">Reference proteome</keyword>
<dbReference type="RefSeq" id="WP_019378002.1">
    <property type="nucleotide sequence ID" value="NZ_CP017962.1"/>
</dbReference>
<proteinExistence type="predicted"/>
<name>A0AAC9J238_VIRHA</name>